<evidence type="ECO:0000313" key="1">
    <source>
        <dbReference type="Ensembl" id="ENSNMLP00000039774.1"/>
    </source>
</evidence>
<proteinExistence type="predicted"/>
<sequence length="55" mass="5814">RAVLHEGPARAQDLTLEPARAVLHEGPARGQDLTPEPARARAVLHEGRHGAGPHA</sequence>
<dbReference type="Proteomes" id="UP000694523">
    <property type="component" value="Unplaced"/>
</dbReference>
<keyword evidence="2" id="KW-1185">Reference proteome</keyword>
<name>A0A8C6UV80_9GOBI</name>
<dbReference type="AlphaFoldDB" id="A0A8C6UV80"/>
<reference evidence="1" key="2">
    <citation type="submission" date="2025-09" db="UniProtKB">
        <authorList>
            <consortium name="Ensembl"/>
        </authorList>
    </citation>
    <scope>IDENTIFICATION</scope>
</reference>
<reference evidence="1" key="1">
    <citation type="submission" date="2025-08" db="UniProtKB">
        <authorList>
            <consortium name="Ensembl"/>
        </authorList>
    </citation>
    <scope>IDENTIFICATION</scope>
</reference>
<protein>
    <submittedName>
        <fullName evidence="1">Uncharacterized protein</fullName>
    </submittedName>
</protein>
<dbReference type="Ensembl" id="ENSNMLT00000044259.1">
    <property type="protein sequence ID" value="ENSNMLP00000039774.1"/>
    <property type="gene ID" value="ENSNMLG00000024504.1"/>
</dbReference>
<organism evidence="1 2">
    <name type="scientific">Neogobius melanostomus</name>
    <name type="common">round goby</name>
    <dbReference type="NCBI Taxonomy" id="47308"/>
    <lineage>
        <taxon>Eukaryota</taxon>
        <taxon>Metazoa</taxon>
        <taxon>Chordata</taxon>
        <taxon>Craniata</taxon>
        <taxon>Vertebrata</taxon>
        <taxon>Euteleostomi</taxon>
        <taxon>Actinopterygii</taxon>
        <taxon>Neopterygii</taxon>
        <taxon>Teleostei</taxon>
        <taxon>Neoteleostei</taxon>
        <taxon>Acanthomorphata</taxon>
        <taxon>Gobiaria</taxon>
        <taxon>Gobiiformes</taxon>
        <taxon>Gobioidei</taxon>
        <taxon>Gobiidae</taxon>
        <taxon>Benthophilinae</taxon>
        <taxon>Neogobiini</taxon>
        <taxon>Neogobius</taxon>
    </lineage>
</organism>
<evidence type="ECO:0000313" key="2">
    <source>
        <dbReference type="Proteomes" id="UP000694523"/>
    </source>
</evidence>
<accession>A0A8C6UV80</accession>